<gene>
    <name evidence="3" type="ORF">FH972_020351</name>
</gene>
<keyword evidence="2" id="KW-0472">Membrane</keyword>
<evidence type="ECO:0000313" key="4">
    <source>
        <dbReference type="Proteomes" id="UP000327013"/>
    </source>
</evidence>
<feature type="region of interest" description="Disordered" evidence="1">
    <location>
        <begin position="534"/>
        <end position="556"/>
    </location>
</feature>
<feature type="region of interest" description="Disordered" evidence="1">
    <location>
        <begin position="435"/>
        <end position="511"/>
    </location>
</feature>
<keyword evidence="2" id="KW-1133">Transmembrane helix</keyword>
<feature type="compositionally biased region" description="Basic and acidic residues" evidence="1">
    <location>
        <begin position="192"/>
        <end position="204"/>
    </location>
</feature>
<evidence type="ECO:0000256" key="2">
    <source>
        <dbReference type="SAM" id="Phobius"/>
    </source>
</evidence>
<evidence type="ECO:0000256" key="1">
    <source>
        <dbReference type="SAM" id="MobiDB-lite"/>
    </source>
</evidence>
<protein>
    <submittedName>
        <fullName evidence="3">Uncharacterized protein</fullName>
    </submittedName>
</protein>
<proteinExistence type="predicted"/>
<feature type="compositionally biased region" description="Polar residues" evidence="1">
    <location>
        <begin position="152"/>
        <end position="168"/>
    </location>
</feature>
<dbReference type="OrthoDB" id="1671977at2759"/>
<feature type="transmembrane region" description="Helical" evidence="2">
    <location>
        <begin position="351"/>
        <end position="376"/>
    </location>
</feature>
<dbReference type="AlphaFoldDB" id="A0A5N6RW62"/>
<sequence>MASYEPPSFSLGFDLCFDSEPQVLPEDHPIQTPAPNSVTHGSAREDEAFGSEVLDSDPEAGPEPPRILKRLRRGHTTATKTPLLQTRLDLPQSRCAGDDEIEEFSSQDGDFLRDARPPLQHQSMCSSSKIPLHGCGVLATQSSTQRKRKQFSDNPASANLETSGNLSTLPKLTISPLRRFQLIDSDSDSDDSSNHDNVSREAHKAGPSSTEQQSNPDHSETLSGQKRKASLDVNKNEDLWKDFCPMNRIQTPALDEVCEEYFLSLKKSVTLKSRSGVCVNTNEVYPENTTSSRKDGQVWDTDDPVPPAHHYFFHDDPRVQKLVRDRLPNFSPLGVAKSRGNQQPNASVIDYMYLAFCFFYFYCFCFSSTLSCYIIVCTYCHFRRQFNHEEASKQQTCKNNVVKSSRGRNKSKISNAEEVLLPSGGWMDPKIVSSFSKGESSRQKAARKINVANRSTKGRNRSKKSNAEEVLHAPESWVNPKSSAGTPKDAGQRRVHANGQSAGHWYTTPEGRKAYVTKDGKELTGRTAYRHYRKESGAVFRKSKKKTSAKGKKRRG</sequence>
<keyword evidence="2" id="KW-0812">Transmembrane</keyword>
<dbReference type="EMBL" id="CM017328">
    <property type="protein sequence ID" value="KAE8125561.1"/>
    <property type="molecule type" value="Genomic_DNA"/>
</dbReference>
<dbReference type="PANTHER" id="PTHR38371:SF1">
    <property type="entry name" value="RHO GTPASE-ACTIVATING PROTEIN"/>
    <property type="match status" value="1"/>
</dbReference>
<accession>A0A5N6RW62</accession>
<feature type="compositionally biased region" description="Polar residues" evidence="1">
    <location>
        <begin position="207"/>
        <end position="224"/>
    </location>
</feature>
<name>A0A5N6RW62_9ROSI</name>
<feature type="compositionally biased region" description="Basic residues" evidence="1">
    <location>
        <begin position="541"/>
        <end position="556"/>
    </location>
</feature>
<dbReference type="PANTHER" id="PTHR38371">
    <property type="entry name" value="RHO GTPASE-ACTIVATING PROTEIN"/>
    <property type="match status" value="1"/>
</dbReference>
<feature type="region of interest" description="Disordered" evidence="1">
    <location>
        <begin position="20"/>
        <end position="66"/>
    </location>
</feature>
<feature type="region of interest" description="Disordered" evidence="1">
    <location>
        <begin position="141"/>
        <end position="168"/>
    </location>
</feature>
<evidence type="ECO:0000313" key="3">
    <source>
        <dbReference type="EMBL" id="KAE8125561.1"/>
    </source>
</evidence>
<reference evidence="3 4" key="1">
    <citation type="submission" date="2019-06" db="EMBL/GenBank/DDBJ databases">
        <title>A chromosomal-level reference genome of Carpinus fangiana (Coryloideae, Betulaceae).</title>
        <authorList>
            <person name="Yang X."/>
            <person name="Wang Z."/>
            <person name="Zhang L."/>
            <person name="Hao G."/>
            <person name="Liu J."/>
            <person name="Yang Y."/>
        </authorList>
    </citation>
    <scope>NUCLEOTIDE SEQUENCE [LARGE SCALE GENOMIC DNA]</scope>
    <source>
        <strain evidence="3">Cfa_2016G</strain>
        <tissue evidence="3">Leaf</tissue>
    </source>
</reference>
<dbReference type="Proteomes" id="UP000327013">
    <property type="component" value="Chromosome 8"/>
</dbReference>
<keyword evidence="4" id="KW-1185">Reference proteome</keyword>
<feature type="region of interest" description="Disordered" evidence="1">
    <location>
        <begin position="184"/>
        <end position="230"/>
    </location>
</feature>
<organism evidence="3 4">
    <name type="scientific">Carpinus fangiana</name>
    <dbReference type="NCBI Taxonomy" id="176857"/>
    <lineage>
        <taxon>Eukaryota</taxon>
        <taxon>Viridiplantae</taxon>
        <taxon>Streptophyta</taxon>
        <taxon>Embryophyta</taxon>
        <taxon>Tracheophyta</taxon>
        <taxon>Spermatophyta</taxon>
        <taxon>Magnoliopsida</taxon>
        <taxon>eudicotyledons</taxon>
        <taxon>Gunneridae</taxon>
        <taxon>Pentapetalae</taxon>
        <taxon>rosids</taxon>
        <taxon>fabids</taxon>
        <taxon>Fagales</taxon>
        <taxon>Betulaceae</taxon>
        <taxon>Carpinus</taxon>
    </lineage>
</organism>